<dbReference type="EMBL" id="PFAV01000049">
    <property type="protein sequence ID" value="PIR91194.1"/>
    <property type="molecule type" value="Genomic_DNA"/>
</dbReference>
<keyword evidence="2" id="KW-0378">Hydrolase</keyword>
<dbReference type="AlphaFoldDB" id="A0A2H0UWF0"/>
<dbReference type="Proteomes" id="UP000228906">
    <property type="component" value="Unassembled WGS sequence"/>
</dbReference>
<dbReference type="PROSITE" id="PS51747">
    <property type="entry name" value="CYT_DCMP_DEAMINASES_2"/>
    <property type="match status" value="1"/>
</dbReference>
<dbReference type="PANTHER" id="PTHR11086:SF18">
    <property type="entry name" value="DEOXYCYTIDYLATE DEAMINASE"/>
    <property type="match status" value="1"/>
</dbReference>
<dbReference type="InterPro" id="IPR015517">
    <property type="entry name" value="dCMP_deaminase-rel"/>
</dbReference>
<organism evidence="4 5">
    <name type="scientific">bacterium (Candidatus Gribaldobacteria) CG10_big_fil_rev_8_21_14_0_10_41_12</name>
    <dbReference type="NCBI Taxonomy" id="2014277"/>
    <lineage>
        <taxon>Bacteria</taxon>
        <taxon>Candidatus Gribaldobacteria</taxon>
    </lineage>
</organism>
<dbReference type="Pfam" id="PF00383">
    <property type="entry name" value="dCMP_cyt_deam_1"/>
    <property type="match status" value="1"/>
</dbReference>
<dbReference type="Gene3D" id="3.40.140.10">
    <property type="entry name" value="Cytidine Deaminase, domain 2"/>
    <property type="match status" value="1"/>
</dbReference>
<dbReference type="GO" id="GO:0005737">
    <property type="term" value="C:cytoplasm"/>
    <property type="evidence" value="ECO:0007669"/>
    <property type="project" value="TreeGrafter"/>
</dbReference>
<dbReference type="SUPFAM" id="SSF53927">
    <property type="entry name" value="Cytidine deaminase-like"/>
    <property type="match status" value="1"/>
</dbReference>
<proteinExistence type="predicted"/>
<gene>
    <name evidence="4" type="ORF">COU03_02740</name>
</gene>
<accession>A0A2H0UWF0</accession>
<dbReference type="CDD" id="cd01286">
    <property type="entry name" value="deoxycytidylate_deaminase"/>
    <property type="match status" value="1"/>
</dbReference>
<dbReference type="GO" id="GO:0004132">
    <property type="term" value="F:dCMP deaminase activity"/>
    <property type="evidence" value="ECO:0007669"/>
    <property type="project" value="TreeGrafter"/>
</dbReference>
<evidence type="ECO:0000313" key="4">
    <source>
        <dbReference type="EMBL" id="PIR91194.1"/>
    </source>
</evidence>
<dbReference type="InterPro" id="IPR016193">
    <property type="entry name" value="Cytidine_deaminase-like"/>
</dbReference>
<feature type="domain" description="CMP/dCMP-type deaminase" evidence="3">
    <location>
        <begin position="7"/>
        <end position="159"/>
    </location>
</feature>
<dbReference type="InterPro" id="IPR002125">
    <property type="entry name" value="CMP_dCMP_dom"/>
</dbReference>
<dbReference type="InterPro" id="IPR035105">
    <property type="entry name" value="Deoxycytidylate_deaminase_dom"/>
</dbReference>
<evidence type="ECO:0000259" key="3">
    <source>
        <dbReference type="PROSITE" id="PS51747"/>
    </source>
</evidence>
<reference evidence="5" key="1">
    <citation type="submission" date="2017-09" db="EMBL/GenBank/DDBJ databases">
        <title>Depth-based differentiation of microbial function through sediment-hosted aquifers and enrichment of novel symbionts in the deep terrestrial subsurface.</title>
        <authorList>
            <person name="Probst A.J."/>
            <person name="Ladd B."/>
            <person name="Jarett J.K."/>
            <person name="Geller-Mcgrath D.E."/>
            <person name="Sieber C.M.K."/>
            <person name="Emerson J.B."/>
            <person name="Anantharaman K."/>
            <person name="Thomas B.C."/>
            <person name="Malmstrom R."/>
            <person name="Stieglmeier M."/>
            <person name="Klingl A."/>
            <person name="Woyke T."/>
            <person name="Ryan C.M."/>
            <person name="Banfield J.F."/>
        </authorList>
    </citation>
    <scope>NUCLEOTIDE SEQUENCE [LARGE SCALE GENOMIC DNA]</scope>
</reference>
<evidence type="ECO:0000256" key="1">
    <source>
        <dbReference type="ARBA" id="ARBA00001947"/>
    </source>
</evidence>
<evidence type="ECO:0000313" key="5">
    <source>
        <dbReference type="Proteomes" id="UP000228906"/>
    </source>
</evidence>
<dbReference type="PANTHER" id="PTHR11086">
    <property type="entry name" value="DEOXYCYTIDYLATE DEAMINASE-RELATED"/>
    <property type="match status" value="1"/>
</dbReference>
<sequence length="182" mass="20996">MIFMRPSKEQYYLNIAREIAQRSTCFRTKLGAIIVKDDVIVATGYNGAPRKTKDCEERGYCLRDKLKIPHGQRYELCRSVHAEMNCIINSSRAGVSLLGGDLYLWTQNREAEPIESLPCFVCKKLIINAGLNRLIGSTKKGSFKIYFVEDWVREWQDKDIIDDKNQYGTEQNSVETFLDNKE</sequence>
<comment type="caution">
    <text evidence="4">The sequence shown here is derived from an EMBL/GenBank/DDBJ whole genome shotgun (WGS) entry which is preliminary data.</text>
</comment>
<evidence type="ECO:0000256" key="2">
    <source>
        <dbReference type="ARBA" id="ARBA00022801"/>
    </source>
</evidence>
<comment type="cofactor">
    <cofactor evidence="1">
        <name>Zn(2+)</name>
        <dbReference type="ChEBI" id="CHEBI:29105"/>
    </cofactor>
</comment>
<protein>
    <recommendedName>
        <fullName evidence="3">CMP/dCMP-type deaminase domain-containing protein</fullName>
    </recommendedName>
</protein>
<name>A0A2H0UWF0_9BACT</name>